<keyword evidence="5" id="KW-0539">Nucleus</keyword>
<dbReference type="PROSITE" id="PS50066">
    <property type="entry name" value="MADS_BOX_2"/>
    <property type="match status" value="1"/>
</dbReference>
<evidence type="ECO:0000256" key="5">
    <source>
        <dbReference type="ARBA" id="ARBA00023242"/>
    </source>
</evidence>
<accession>A0A093UMR3</accession>
<dbReference type="InterPro" id="IPR036879">
    <property type="entry name" value="TF_MADSbox_sf"/>
</dbReference>
<reference key="1">
    <citation type="journal article" date="2014" name="PLoS Genet.">
        <title>Signature Gene Expression Reveals Novel Clues to the Molecular Mechanisms of Dimorphic Transition in Penicillium marneffei.</title>
        <authorList>
            <person name="Yang E."/>
            <person name="Wang G."/>
            <person name="Cai J."/>
            <person name="Woo P.C."/>
            <person name="Lau S.K."/>
            <person name="Yuen K.-Y."/>
            <person name="Chow W.-N."/>
            <person name="Lin X."/>
        </authorList>
    </citation>
    <scope>NUCLEOTIDE SEQUENCE [LARGE SCALE GENOMIC DNA]</scope>
    <source>
        <strain>PM1</strain>
    </source>
</reference>
<proteinExistence type="predicted"/>
<dbReference type="GO" id="GO:0005634">
    <property type="term" value="C:nucleus"/>
    <property type="evidence" value="ECO:0007669"/>
    <property type="project" value="UniProtKB-SubCell"/>
</dbReference>
<feature type="domain" description="MADS-box" evidence="7">
    <location>
        <begin position="26"/>
        <end position="61"/>
    </location>
</feature>
<gene>
    <name evidence="8" type="ORF">GQ26_0660250</name>
</gene>
<sequence>MVDTVEDICREKQLHKPQMSQDSLQRRQKQQQRNRRGNALIKKAYELSDIADADVFLDLRS</sequence>
<name>A0A093UMR3_TALMA</name>
<evidence type="ECO:0000256" key="2">
    <source>
        <dbReference type="ARBA" id="ARBA00023015"/>
    </source>
</evidence>
<evidence type="ECO:0000313" key="8">
    <source>
        <dbReference type="EMBL" id="KFX41240.1"/>
    </source>
</evidence>
<dbReference type="InterPro" id="IPR002100">
    <property type="entry name" value="TF_MADSbox"/>
</dbReference>
<comment type="subcellular location">
    <subcellularLocation>
        <location evidence="1">Nucleus</location>
    </subcellularLocation>
</comment>
<organism evidence="8">
    <name type="scientific">Talaromyces marneffei PM1</name>
    <dbReference type="NCBI Taxonomy" id="1077442"/>
    <lineage>
        <taxon>Eukaryota</taxon>
        <taxon>Fungi</taxon>
        <taxon>Dikarya</taxon>
        <taxon>Ascomycota</taxon>
        <taxon>Pezizomycotina</taxon>
        <taxon>Eurotiomycetes</taxon>
        <taxon>Eurotiomycetidae</taxon>
        <taxon>Eurotiales</taxon>
        <taxon>Trichocomaceae</taxon>
        <taxon>Talaromyces</taxon>
        <taxon>Talaromyces sect. Talaromyces</taxon>
    </lineage>
</organism>
<evidence type="ECO:0000256" key="1">
    <source>
        <dbReference type="ARBA" id="ARBA00004123"/>
    </source>
</evidence>
<keyword evidence="4" id="KW-0804">Transcription</keyword>
<dbReference type="GO" id="GO:0003677">
    <property type="term" value="F:DNA binding"/>
    <property type="evidence" value="ECO:0007669"/>
    <property type="project" value="UniProtKB-KW"/>
</dbReference>
<feature type="compositionally biased region" description="Basic residues" evidence="6">
    <location>
        <begin position="26"/>
        <end position="36"/>
    </location>
</feature>
<dbReference type="GO" id="GO:0046983">
    <property type="term" value="F:protein dimerization activity"/>
    <property type="evidence" value="ECO:0007669"/>
    <property type="project" value="InterPro"/>
</dbReference>
<feature type="region of interest" description="Disordered" evidence="6">
    <location>
        <begin position="1"/>
        <end position="37"/>
    </location>
</feature>
<dbReference type="SUPFAM" id="SSF55455">
    <property type="entry name" value="SRF-like"/>
    <property type="match status" value="1"/>
</dbReference>
<evidence type="ECO:0000256" key="3">
    <source>
        <dbReference type="ARBA" id="ARBA00023125"/>
    </source>
</evidence>
<keyword evidence="2" id="KW-0805">Transcription regulation</keyword>
<protein>
    <submittedName>
        <fullName evidence="8">MADS-box transcription factor 34</fullName>
    </submittedName>
</protein>
<dbReference type="EMBL" id="JPOX01000066">
    <property type="protein sequence ID" value="KFX41240.1"/>
    <property type="molecule type" value="Genomic_DNA"/>
</dbReference>
<evidence type="ECO:0000256" key="6">
    <source>
        <dbReference type="SAM" id="MobiDB-lite"/>
    </source>
</evidence>
<evidence type="ECO:0000259" key="7">
    <source>
        <dbReference type="PROSITE" id="PS50066"/>
    </source>
</evidence>
<evidence type="ECO:0000256" key="4">
    <source>
        <dbReference type="ARBA" id="ARBA00023163"/>
    </source>
</evidence>
<dbReference type="GO" id="GO:0045944">
    <property type="term" value="P:positive regulation of transcription by RNA polymerase II"/>
    <property type="evidence" value="ECO:0007669"/>
    <property type="project" value="UniProtKB-ARBA"/>
</dbReference>
<dbReference type="AlphaFoldDB" id="A0A093UMR3"/>
<reference evidence="8" key="2">
    <citation type="journal article" date="2014" name="PLoS Genet.">
        <title>Signature gene expression reveals novel clues to the molecular mechanisms of dimorphic transition in Penicillium marneffei.</title>
        <authorList>
            <person name="Yang E."/>
            <person name="Wang G."/>
            <person name="Cai J."/>
            <person name="Woo P.C."/>
            <person name="Lau S.K."/>
            <person name="Yuen K.-Y."/>
            <person name="Chow W.-N."/>
            <person name="Lin X."/>
        </authorList>
    </citation>
    <scope>NUCLEOTIDE SEQUENCE</scope>
    <source>
        <strain evidence="8">PM1</strain>
    </source>
</reference>
<comment type="caution">
    <text evidence="8">The sequence shown here is derived from an EMBL/GenBank/DDBJ whole genome shotgun (WGS) entry which is preliminary data.</text>
</comment>
<dbReference type="HOGENOM" id="CLU_2924297_0_0_1"/>
<keyword evidence="3" id="KW-0238">DNA-binding</keyword>